<feature type="compositionally biased region" description="Polar residues" evidence="2">
    <location>
        <begin position="924"/>
        <end position="934"/>
    </location>
</feature>
<protein>
    <submittedName>
        <fullName evidence="3">Uncharacterized protein</fullName>
    </submittedName>
</protein>
<organism evidence="3 4">
    <name type="scientific">Tetrapyrgos nigripes</name>
    <dbReference type="NCBI Taxonomy" id="182062"/>
    <lineage>
        <taxon>Eukaryota</taxon>
        <taxon>Fungi</taxon>
        <taxon>Dikarya</taxon>
        <taxon>Basidiomycota</taxon>
        <taxon>Agaricomycotina</taxon>
        <taxon>Agaricomycetes</taxon>
        <taxon>Agaricomycetidae</taxon>
        <taxon>Agaricales</taxon>
        <taxon>Marasmiineae</taxon>
        <taxon>Marasmiaceae</taxon>
        <taxon>Tetrapyrgos</taxon>
    </lineage>
</organism>
<evidence type="ECO:0000256" key="1">
    <source>
        <dbReference type="ARBA" id="ARBA00023054"/>
    </source>
</evidence>
<feature type="compositionally biased region" description="Polar residues" evidence="2">
    <location>
        <begin position="1842"/>
        <end position="1854"/>
    </location>
</feature>
<feature type="region of interest" description="Disordered" evidence="2">
    <location>
        <begin position="314"/>
        <end position="496"/>
    </location>
</feature>
<feature type="compositionally biased region" description="Polar residues" evidence="2">
    <location>
        <begin position="997"/>
        <end position="1018"/>
    </location>
</feature>
<feature type="compositionally biased region" description="Basic and acidic residues" evidence="2">
    <location>
        <begin position="2305"/>
        <end position="2316"/>
    </location>
</feature>
<gene>
    <name evidence="3" type="ORF">D9758_003675</name>
</gene>
<evidence type="ECO:0000313" key="4">
    <source>
        <dbReference type="Proteomes" id="UP000559256"/>
    </source>
</evidence>
<feature type="compositionally biased region" description="Low complexity" evidence="2">
    <location>
        <begin position="1332"/>
        <end position="1342"/>
    </location>
</feature>
<feature type="compositionally biased region" description="Polar residues" evidence="2">
    <location>
        <begin position="1283"/>
        <end position="1295"/>
    </location>
</feature>
<feature type="compositionally biased region" description="Polar residues" evidence="2">
    <location>
        <begin position="748"/>
        <end position="760"/>
    </location>
</feature>
<feature type="compositionally biased region" description="Low complexity" evidence="2">
    <location>
        <begin position="2018"/>
        <end position="2031"/>
    </location>
</feature>
<feature type="compositionally biased region" description="Polar residues" evidence="2">
    <location>
        <begin position="1762"/>
        <end position="1783"/>
    </location>
</feature>
<feature type="compositionally biased region" description="Basic and acidic residues" evidence="2">
    <location>
        <begin position="1958"/>
        <end position="1969"/>
    </location>
</feature>
<feature type="region of interest" description="Disordered" evidence="2">
    <location>
        <begin position="1428"/>
        <end position="1564"/>
    </location>
</feature>
<feature type="region of interest" description="Disordered" evidence="2">
    <location>
        <begin position="1580"/>
        <end position="1872"/>
    </location>
</feature>
<feature type="compositionally biased region" description="Acidic residues" evidence="2">
    <location>
        <begin position="2166"/>
        <end position="2186"/>
    </location>
</feature>
<dbReference type="GO" id="GO:0005634">
    <property type="term" value="C:nucleus"/>
    <property type="evidence" value="ECO:0007669"/>
    <property type="project" value="TreeGrafter"/>
</dbReference>
<accession>A0A8H5LS64</accession>
<feature type="compositionally biased region" description="Low complexity" evidence="2">
    <location>
        <begin position="1721"/>
        <end position="1734"/>
    </location>
</feature>
<keyword evidence="1" id="KW-0175">Coiled coil</keyword>
<dbReference type="Pfam" id="PF13300">
    <property type="entry name" value="DUF4078"/>
    <property type="match status" value="1"/>
</dbReference>
<feature type="region of interest" description="Disordered" evidence="2">
    <location>
        <begin position="98"/>
        <end position="120"/>
    </location>
</feature>
<feature type="region of interest" description="Disordered" evidence="2">
    <location>
        <begin position="712"/>
        <end position="813"/>
    </location>
</feature>
<feature type="region of interest" description="Disordered" evidence="2">
    <location>
        <begin position="1047"/>
        <end position="1077"/>
    </location>
</feature>
<dbReference type="Proteomes" id="UP000559256">
    <property type="component" value="Unassembled WGS sequence"/>
</dbReference>
<comment type="caution">
    <text evidence="3">The sequence shown here is derived from an EMBL/GenBank/DDBJ whole genome shotgun (WGS) entry which is preliminary data.</text>
</comment>
<feature type="region of interest" description="Disordered" evidence="2">
    <location>
        <begin position="850"/>
        <end position="1027"/>
    </location>
</feature>
<feature type="compositionally biased region" description="Basic and acidic residues" evidence="2">
    <location>
        <begin position="1535"/>
        <end position="1563"/>
    </location>
</feature>
<dbReference type="EMBL" id="JAACJM010000019">
    <property type="protein sequence ID" value="KAF5367431.1"/>
    <property type="molecule type" value="Genomic_DNA"/>
</dbReference>
<feature type="compositionally biased region" description="Low complexity" evidence="2">
    <location>
        <begin position="1435"/>
        <end position="1449"/>
    </location>
</feature>
<feature type="compositionally biased region" description="Polar residues" evidence="2">
    <location>
        <begin position="1664"/>
        <end position="1679"/>
    </location>
</feature>
<feature type="compositionally biased region" description="Basic and acidic residues" evidence="2">
    <location>
        <begin position="2053"/>
        <end position="2066"/>
    </location>
</feature>
<feature type="compositionally biased region" description="Low complexity" evidence="2">
    <location>
        <begin position="1505"/>
        <end position="1518"/>
    </location>
</feature>
<feature type="region of interest" description="Disordered" evidence="2">
    <location>
        <begin position="1261"/>
        <end position="1414"/>
    </location>
</feature>
<feature type="compositionally biased region" description="Basic and acidic residues" evidence="2">
    <location>
        <begin position="2325"/>
        <end position="2335"/>
    </location>
</feature>
<feature type="compositionally biased region" description="Low complexity" evidence="2">
    <location>
        <begin position="1592"/>
        <end position="1611"/>
    </location>
</feature>
<dbReference type="PANTHER" id="PTHR15885:SF1">
    <property type="entry name" value="COILED-COIL DOMAIN-CONTAINING PROTEIN 174"/>
    <property type="match status" value="1"/>
</dbReference>
<evidence type="ECO:0000256" key="2">
    <source>
        <dbReference type="SAM" id="MobiDB-lite"/>
    </source>
</evidence>
<feature type="region of interest" description="Disordered" evidence="2">
    <location>
        <begin position="1902"/>
        <end position="1971"/>
    </location>
</feature>
<feature type="compositionally biased region" description="Low complexity" evidence="2">
    <location>
        <begin position="853"/>
        <end position="865"/>
    </location>
</feature>
<feature type="compositionally biased region" description="Polar residues" evidence="2">
    <location>
        <begin position="1622"/>
        <end position="1648"/>
    </location>
</feature>
<feature type="compositionally biased region" description="Basic and acidic residues" evidence="2">
    <location>
        <begin position="1052"/>
        <end position="1065"/>
    </location>
</feature>
<feature type="compositionally biased region" description="Polar residues" evidence="2">
    <location>
        <begin position="1581"/>
        <end position="1591"/>
    </location>
</feature>
<feature type="compositionally biased region" description="Basic and acidic residues" evidence="2">
    <location>
        <begin position="1929"/>
        <end position="1938"/>
    </location>
</feature>
<feature type="compositionally biased region" description="Basic and acidic residues" evidence="2">
    <location>
        <begin position="1358"/>
        <end position="1368"/>
    </location>
</feature>
<feature type="region of interest" description="Disordered" evidence="2">
    <location>
        <begin position="2155"/>
        <end position="2219"/>
    </location>
</feature>
<evidence type="ECO:0000313" key="3">
    <source>
        <dbReference type="EMBL" id="KAF5367431.1"/>
    </source>
</evidence>
<feature type="compositionally biased region" description="Basic and acidic residues" evidence="2">
    <location>
        <begin position="1710"/>
        <end position="1720"/>
    </location>
</feature>
<feature type="compositionally biased region" description="Polar residues" evidence="2">
    <location>
        <begin position="2000"/>
        <end position="2017"/>
    </location>
</feature>
<proteinExistence type="predicted"/>
<feature type="region of interest" description="Disordered" evidence="2">
    <location>
        <begin position="1098"/>
        <end position="1156"/>
    </location>
</feature>
<dbReference type="PANTHER" id="PTHR15885">
    <property type="entry name" value="COILED-COIL DOMAIN-CONTAINING PROTEIN 174"/>
    <property type="match status" value="1"/>
</dbReference>
<feature type="compositionally biased region" description="Basic and acidic residues" evidence="2">
    <location>
        <begin position="2155"/>
        <end position="2165"/>
    </location>
</feature>
<sequence>MPTYLAYLGRWNPSLLLVNPSRNELITALRSGGQISAAALKTFDPTNGTSLSWTVDIAAGIGITLQLRDSTGTIAYSNIVTTQSSSDSSCLSSSTAGSAASGSSSASGSPTSALTTSATIPATRSSASATSASGIASRTGTSATSAASASATNSASRGVVLKCRLAGIGAGIAGFFGIPSQLDSGNSCACPPSMAAADVADALSTALNDTQPLVAQSALKEPTVESTKTDDTAAVNEGPESESAGGKDEDIALTDDLSKDAVGTNEDMSLEVEEHDKNQADELEIPLQDTPDAKSLGEVKEDVEKAKHVDVGMVSAIRDEEESTADAKGAEAVDSLITETAVPAEETAQGLSEGKHAPLNADSQPQKSNEEETPAPIVNDAASPLVTKFQTSEVGPEAAPADEPTPIDESCAQDISKDNVEAGTFASVSSTEEAAQAEQVDLPPTLEESIPHVVDLEVAAQVPPAPEADSVVSEAAVNQKAVPEDAPPAESEDVAPVAAPSDVPAQIPENISSAVVDSISADTLSEYTAPKSQSADAEAESDVAAFTSGHPISLLTADVEQAVPGTLEGLQTIGDASKDAILTPPESAEQVITEFSIDSASHGPEASVETVIIPHPEALAAETSAAAVSNDILEIPASTEANEGFSAPSETRALEAESEPGSASDAEVVTPAVELEGDTPPAVVEQPECIPHPEVSAAETPATISDDVVEAPASTEANGEVSVPPMTAPQIESEPGLTATDSEADAPSTGSSALHQTQDTEAAAVPAESNDGLSAPEAAQSILEAIEESIPTSFAGENTAHVEHASESTEDATACVEVKETQPFTAADPVEDASVSVISEPTASLDVVHEQEAPAPEARAQAESEVSSAQKTEDISTAEPTTVEEVTEEAVLEPSHSSDTAPVEETTESSESRTPEVEPEVATVDSTEVGQSEPQPEAAVDETTRDPEVAPAIVPNATLAKEIAEPPVVSDSQASGDEPENVTTLSAEVEESVLSSDPQANMDETINEENPQPTTASDATPVVPELQGPEIGPEIAVIVPQDVEESLQPEYQSKETVDETIKEEGAEPAVTSDATPLEKSPVIFESQKLEHEPVTAGVVSNEVEESGPSEPQPEVTVDEGMDAEPVTTLDTVPGEATREISESSSLSQAPELQPEVRTHLAEVEESAPTALESVTAIEKPEEIVEETSREPVIASDTIPTEEIAVSSITPQALETSIRKEIGESQLLVDGPVDEAEPSVAVTAVQDAAPIANVTYSHDTAEIESNPVTVSEDIEQPVLVETEQPAQFTETESQGDLSVPTEDAVSGSVADAPSSEDDKSTLPESESSEVDTQDTTSTTDVDQPQPAPATSSESVDAVPVEKELVEEASVKPIIVTEDDVCDIQSLAEHDNQPSAVHSVEIERPKSPWTPSYSVSKLGPDVAVENEIEEVEEAPIAEETSQSQSTPQQDTLAEIQGSPLPETRPLADDPSTVELEGTEQYEGGLYQDHEPASDEQLLLICLMQEITEPTTNGTEPPESTATVDETTFCEQSDPIVEEDHPTSTSNEHPEINDIADEDSRPDEKVWLSSLLPSVQLAHLDQVQDASVSTETEQSSPPSVLELEVEESSPLQQSIDVADSVPVSEPSTVSGPTPTTNETAVSESIPNNVSSAGLDIAEAIERPKSPWTPSYSVTSQGPNIVSENDIPEISELPPAGTQDDVPVIVEPASSQSETEKTTVEAETSRPSSPYIPSYSTSVQGGNSDADVDTTAENQEASQDDDLAATQDNQASLSQEPSDQTIDSTQDVTDKAPEPVPVLTEPPSEDVPADPKSNNEAEDVHIQPAEPEQRILSTGEPPVERPKSPYNWTPSYSVTQQGKAEEPSIPESEDDAEEVSQLKVTAEVGLFGFLNIARADSLCNSHQPVSQTEASQIDDASKEIANTGAVVEPTAPEDAKLQEDKAVFPTTHDNGSQESLTSLDTVDPKDSRSRARLESTTSSLFFPGGWFSKAPPASLDTTHGEGVFTSSKPNSPTDETSGPEDTQTATAAEAETQTAAEEKKSRWKKTQGISTGALFDLKGEAAKHEQEAARNKALGSGKSIVGRERPAKKPTVWSRQNAGVDARAARDLEDVESKRELESARPILERKAKKYKQLKRGKGAGLSEEQINTLLVNTSHKFDKKGIESRWESDSDDVDDSLPLEDDPEIDYVDELGRDRRRPLSEIPRHLLPDRQKESEEVDEDEVIHNPVNYFPVFDPTAERVEKISKEFAEENTPPNVHYNADREVREKGAGYMKFSGDEETRRGEMERLNAARDETKEIRQKTGAVDVRPGEVEGMRADESMEGPAKSRGTEKRKRELEERKRAIAAKRRKVLGVEKAPENLPQSSDQTEGEVPIFMAAAPSAVDPFAVLETSVQGEGKGKAKAKAALHDDADAFLASVEKDITFRQS</sequence>
<feature type="region of interest" description="Disordered" evidence="2">
    <location>
        <begin position="2290"/>
        <end position="2335"/>
    </location>
</feature>
<feature type="region of interest" description="Disordered" evidence="2">
    <location>
        <begin position="216"/>
        <end position="254"/>
    </location>
</feature>
<feature type="compositionally biased region" description="Basic and acidic residues" evidence="2">
    <location>
        <begin position="2187"/>
        <end position="2211"/>
    </location>
</feature>
<feature type="region of interest" description="Disordered" evidence="2">
    <location>
        <begin position="641"/>
        <end position="666"/>
    </location>
</feature>
<dbReference type="OrthoDB" id="333551at2759"/>
<dbReference type="InterPro" id="IPR025066">
    <property type="entry name" value="CCDC174-like"/>
</dbReference>
<feature type="compositionally biased region" description="Basic and acidic residues" evidence="2">
    <location>
        <begin position="2099"/>
        <end position="2113"/>
    </location>
</feature>
<feature type="region of interest" description="Disordered" evidence="2">
    <location>
        <begin position="1988"/>
        <end position="2113"/>
    </location>
</feature>
<reference evidence="3 4" key="1">
    <citation type="journal article" date="2020" name="ISME J.">
        <title>Uncovering the hidden diversity of litter-decomposition mechanisms in mushroom-forming fungi.</title>
        <authorList>
            <person name="Floudas D."/>
            <person name="Bentzer J."/>
            <person name="Ahren D."/>
            <person name="Johansson T."/>
            <person name="Persson P."/>
            <person name="Tunlid A."/>
        </authorList>
    </citation>
    <scope>NUCLEOTIDE SEQUENCE [LARGE SCALE GENOMIC DNA]</scope>
    <source>
        <strain evidence="3 4">CBS 291.85</strain>
    </source>
</reference>
<feature type="compositionally biased region" description="Polar residues" evidence="2">
    <location>
        <begin position="1943"/>
        <end position="1956"/>
    </location>
</feature>
<keyword evidence="4" id="KW-1185">Reference proteome</keyword>
<feature type="compositionally biased region" description="Polar residues" evidence="2">
    <location>
        <begin position="1519"/>
        <end position="1528"/>
    </location>
</feature>
<name>A0A8H5LS64_9AGAR</name>